<dbReference type="PANTHER" id="PTHR33841:SF1">
    <property type="entry name" value="DNA METHYLTRANSFERASE A"/>
    <property type="match status" value="1"/>
</dbReference>
<dbReference type="PROSITE" id="PS00092">
    <property type="entry name" value="N6_MTASE"/>
    <property type="match status" value="1"/>
</dbReference>
<evidence type="ECO:0000259" key="5">
    <source>
        <dbReference type="Pfam" id="PF20464"/>
    </source>
</evidence>
<evidence type="ECO:0000259" key="7">
    <source>
        <dbReference type="Pfam" id="PF20466"/>
    </source>
</evidence>
<dbReference type="EC" id="2.1.1.72" evidence="1"/>
<feature type="domain" description="MmeI-like target recognition" evidence="7">
    <location>
        <begin position="654"/>
        <end position="855"/>
    </location>
</feature>
<dbReference type="PANTHER" id="PTHR33841">
    <property type="entry name" value="DNA METHYLTRANSFERASE YEEA-RELATED"/>
    <property type="match status" value="1"/>
</dbReference>
<reference evidence="10" key="1">
    <citation type="submission" date="2017-06" db="EMBL/GenBank/DDBJ databases">
        <authorList>
            <person name="Varghese N."/>
            <person name="Submissions S."/>
        </authorList>
    </citation>
    <scope>NUCLEOTIDE SEQUENCE [LARGE SCALE GENOMIC DNA]</scope>
    <source>
        <strain evidence="10">DSM 11116</strain>
    </source>
</reference>
<keyword evidence="10" id="KW-1185">Reference proteome</keyword>
<evidence type="ECO:0000256" key="4">
    <source>
        <dbReference type="ARBA" id="ARBA00047942"/>
    </source>
</evidence>
<feature type="domain" description="MmeI-like DNA-methyltransferase" evidence="8">
    <location>
        <begin position="368"/>
        <end position="629"/>
    </location>
</feature>
<dbReference type="InterPro" id="IPR046817">
    <property type="entry name" value="MmeI_N"/>
</dbReference>
<dbReference type="RefSeq" id="WP_088845727.1">
    <property type="nucleotide sequence ID" value="NZ_FYEW01000008.1"/>
</dbReference>
<dbReference type="Proteomes" id="UP000198131">
    <property type="component" value="Unassembled WGS sequence"/>
</dbReference>
<name>A0A212UHS0_9BACT</name>
<dbReference type="InterPro" id="IPR046816">
    <property type="entry name" value="MmeI_Mtase"/>
</dbReference>
<dbReference type="OrthoDB" id="32195at2"/>
<keyword evidence="2 9" id="KW-0489">Methyltransferase</keyword>
<dbReference type="SUPFAM" id="SSF53335">
    <property type="entry name" value="S-adenosyl-L-methionine-dependent methyltransferases"/>
    <property type="match status" value="1"/>
</dbReference>
<dbReference type="GO" id="GO:0009007">
    <property type="term" value="F:site-specific DNA-methyltransferase (adenine-specific) activity"/>
    <property type="evidence" value="ECO:0007669"/>
    <property type="project" value="UniProtKB-EC"/>
</dbReference>
<evidence type="ECO:0000256" key="2">
    <source>
        <dbReference type="ARBA" id="ARBA00022603"/>
    </source>
</evidence>
<feature type="domain" description="MmeI-like helicase spacer" evidence="6">
    <location>
        <begin position="207"/>
        <end position="284"/>
    </location>
</feature>
<gene>
    <name evidence="9" type="ORF">SAMN06265337_4346</name>
</gene>
<evidence type="ECO:0000256" key="3">
    <source>
        <dbReference type="ARBA" id="ARBA00022679"/>
    </source>
</evidence>
<dbReference type="InterPro" id="IPR002052">
    <property type="entry name" value="DNA_methylase_N6_adenine_CS"/>
</dbReference>
<sequence length="858" mass="97589">MPLPIPLPWPRIRENALKFAHEYRNAVKENEDAQSFWNDFFNVFGKKRRGTARFEYAVRKRATSLPSGVIESPDEDLGPGRIDLFWPGVLLAESKSRDKHPDLDAAYKQALEYIGGLPAYERPQYVFTSDFARLRFYDLRNKTVLPTADDHVEIAVAELGKHVRLFGFMAGYEQRRYQEQDPVNRQAAERMGKLHDKLEASGYRGADLERYLVRLLFCLFAEDTDIFPRASFMDLVSNHAGPRGQQLGPLLHQFFEVLDTPEDQRPDTLPDYLREFPYVNGGLFKGNLRTVAFDETMRQLLLSATRLDWGQISPAIFGSLFQSVMNDEERRIKGAHYTSEANILKAIGPLFLDELRAELNHLGTLAATTQRDNRLRELQNRLAGLRLFDPACGCGNFLVVAYRELRLLELDLLALLYPDQGGTQFPLGVETAVRLTVEQMHGIELDEFAARIAEVALWLVDHQMNQRLSERFGHYMARIPLRQHAHIRHGNALSTDWSDVLPREQATHVLGNPPFVGKSLQTDEQKAELLIVLQGTRGAGNLDYVAGWYWKTAQYIQRTNARAALVSTNSIVQGEQVSLLWGPLLGRFGMHIQFAHQTFKWSNEGKKNAAVHCVIIGFGPQEVTNKRLFTYSRPTSLPEERVASRINPYLVDAPIVVLPNRRRPLCQVSPMIYGSKPADGGNLIMTDEEKQELLLAEPEAAPFVREYAGSDEFISGTSRWCLWLKDAEPNVLRKLTKVMARVKRVEKMRLDSDKESTREWANSPTLFTEDRQPTTDYLLVPIHSSESRIYVPFAFLSAEVVVGNSCMAIPNASLYTFGVVTSAMHMAWLSYVCGRIKSDYRYSNTIVYNNFPWPESPV</sequence>
<dbReference type="InterPro" id="IPR046820">
    <property type="entry name" value="MmeI_TRD"/>
</dbReference>
<protein>
    <recommendedName>
        <fullName evidence="1">site-specific DNA-methyltransferase (adenine-specific)</fullName>
        <ecNumber evidence="1">2.1.1.72</ecNumber>
    </recommendedName>
</protein>
<dbReference type="Pfam" id="PF20465">
    <property type="entry name" value="MmeI_hel"/>
    <property type="match status" value="1"/>
</dbReference>
<evidence type="ECO:0000256" key="1">
    <source>
        <dbReference type="ARBA" id="ARBA00011900"/>
    </source>
</evidence>
<keyword evidence="3" id="KW-0808">Transferase</keyword>
<dbReference type="Pfam" id="PF20466">
    <property type="entry name" value="MmeI_TRD"/>
    <property type="match status" value="1"/>
</dbReference>
<dbReference type="AlphaFoldDB" id="A0A212UHS0"/>
<dbReference type="InterPro" id="IPR050953">
    <property type="entry name" value="N4_N6_ade-DNA_methylase"/>
</dbReference>
<evidence type="ECO:0000313" key="9">
    <source>
        <dbReference type="EMBL" id="SNC77736.1"/>
    </source>
</evidence>
<dbReference type="Pfam" id="PF20464">
    <property type="entry name" value="MmeI_N"/>
    <property type="match status" value="1"/>
</dbReference>
<dbReference type="GO" id="GO:0032259">
    <property type="term" value="P:methylation"/>
    <property type="evidence" value="ECO:0007669"/>
    <property type="project" value="UniProtKB-KW"/>
</dbReference>
<dbReference type="InterPro" id="IPR029063">
    <property type="entry name" value="SAM-dependent_MTases_sf"/>
</dbReference>
<dbReference type="Gene3D" id="3.40.50.150">
    <property type="entry name" value="Vaccinia Virus protein VP39"/>
    <property type="match status" value="1"/>
</dbReference>
<dbReference type="InterPro" id="IPR046819">
    <property type="entry name" value="MmeI_hel"/>
</dbReference>
<dbReference type="Pfam" id="PF20473">
    <property type="entry name" value="MmeI_Mtase"/>
    <property type="match status" value="1"/>
</dbReference>
<evidence type="ECO:0000313" key="10">
    <source>
        <dbReference type="Proteomes" id="UP000198131"/>
    </source>
</evidence>
<accession>A0A212UHS0</accession>
<feature type="non-terminal residue" evidence="9">
    <location>
        <position position="858"/>
    </location>
</feature>
<dbReference type="GO" id="GO:0003676">
    <property type="term" value="F:nucleic acid binding"/>
    <property type="evidence" value="ECO:0007669"/>
    <property type="project" value="InterPro"/>
</dbReference>
<organism evidence="9 10">
    <name type="scientific">Hymenobacter gelipurpurascens</name>
    <dbReference type="NCBI Taxonomy" id="89968"/>
    <lineage>
        <taxon>Bacteria</taxon>
        <taxon>Pseudomonadati</taxon>
        <taxon>Bacteroidota</taxon>
        <taxon>Cytophagia</taxon>
        <taxon>Cytophagales</taxon>
        <taxon>Hymenobacteraceae</taxon>
        <taxon>Hymenobacter</taxon>
    </lineage>
</organism>
<evidence type="ECO:0000259" key="6">
    <source>
        <dbReference type="Pfam" id="PF20465"/>
    </source>
</evidence>
<dbReference type="EMBL" id="FYEW01000008">
    <property type="protein sequence ID" value="SNC77736.1"/>
    <property type="molecule type" value="Genomic_DNA"/>
</dbReference>
<evidence type="ECO:0000259" key="8">
    <source>
        <dbReference type="Pfam" id="PF20473"/>
    </source>
</evidence>
<proteinExistence type="predicted"/>
<comment type="catalytic activity">
    <reaction evidence="4">
        <text>a 2'-deoxyadenosine in DNA + S-adenosyl-L-methionine = an N(6)-methyl-2'-deoxyadenosine in DNA + S-adenosyl-L-homocysteine + H(+)</text>
        <dbReference type="Rhea" id="RHEA:15197"/>
        <dbReference type="Rhea" id="RHEA-COMP:12418"/>
        <dbReference type="Rhea" id="RHEA-COMP:12419"/>
        <dbReference type="ChEBI" id="CHEBI:15378"/>
        <dbReference type="ChEBI" id="CHEBI:57856"/>
        <dbReference type="ChEBI" id="CHEBI:59789"/>
        <dbReference type="ChEBI" id="CHEBI:90615"/>
        <dbReference type="ChEBI" id="CHEBI:90616"/>
        <dbReference type="EC" id="2.1.1.72"/>
    </reaction>
</comment>
<feature type="domain" description="MmeI-like N-terminal" evidence="5">
    <location>
        <begin position="15"/>
        <end position="200"/>
    </location>
</feature>